<name>A0AC34GTH2_9BILA</name>
<reference evidence="2" key="1">
    <citation type="submission" date="2022-11" db="UniProtKB">
        <authorList>
            <consortium name="WormBaseParasite"/>
        </authorList>
    </citation>
    <scope>IDENTIFICATION</scope>
</reference>
<dbReference type="Proteomes" id="UP000887579">
    <property type="component" value="Unplaced"/>
</dbReference>
<evidence type="ECO:0000313" key="1">
    <source>
        <dbReference type="Proteomes" id="UP000887579"/>
    </source>
</evidence>
<evidence type="ECO:0000313" key="2">
    <source>
        <dbReference type="WBParaSite" id="ES5_v2.g8087.t1"/>
    </source>
</evidence>
<protein>
    <submittedName>
        <fullName evidence="2">Basement membrane-specific heparan sulfate proteoglycan core protein</fullName>
    </submittedName>
</protein>
<accession>A0AC34GTH2</accession>
<proteinExistence type="predicted"/>
<dbReference type="WBParaSite" id="ES5_v2.g8087.t1">
    <property type="protein sequence ID" value="ES5_v2.g8087.t1"/>
    <property type="gene ID" value="ES5_v2.g8087"/>
</dbReference>
<organism evidence="1 2">
    <name type="scientific">Panagrolaimus sp. ES5</name>
    <dbReference type="NCBI Taxonomy" id="591445"/>
    <lineage>
        <taxon>Eukaryota</taxon>
        <taxon>Metazoa</taxon>
        <taxon>Ecdysozoa</taxon>
        <taxon>Nematoda</taxon>
        <taxon>Chromadorea</taxon>
        <taxon>Rhabditida</taxon>
        <taxon>Tylenchina</taxon>
        <taxon>Panagrolaimomorpha</taxon>
        <taxon>Panagrolaimoidea</taxon>
        <taxon>Panagrolaimidae</taxon>
        <taxon>Panagrolaimus</taxon>
    </lineage>
</organism>
<sequence>MRRLLILLVFSLLVTNLECLRHKSRDNRASSTEDLQITVYPHEHSVREGRDASFECRARTADNGVYPEVRWTRVGGPLPSGAHESGGRLTFTTTSAADSGRYVCISQHNGRVAEAYATLTVNSYGPQELQSALPQSGTCMQDERACGTNECVKSDYVCDGEPDCRDRSDEMNCPAKRLCEPNEFKCGNDRCIQKMWLCDELNCGERKPGDICQPTEFRCRDGRQCVPQSFQCDGTNDCQDGSDEVGCVQPTVVQPPDSNKQVPQGDSFQLTCRAVAVPEAYINWRLNWGPVCEPPRCVQESEGGVGTLTVNNAQPMDQGAYTCEAINVKGRVLATPDCIVRIVSIPAPEPQTRPPPPPPMPAVRTCPPLTMGQNCEQCRPGAFHRNDKAPHGCLKCFCFGITDQCRSSDWYRTKEKLFFNGDNEGVTLSSMDGRQEDSASFDYHIQGMLTHSQPHRQTLYWNMPQRFRGDKVTAYGGTMAFEIQYSGTGPVNDEPLVVLKGNGITLVHRKKDQYGHFQPDRPVPVTIETYEQSYERENGNPASREDLLMVLADLDTFLIRATHVPNQVSTS</sequence>